<dbReference type="KEGG" id="syc:syc2173_c"/>
<gene>
    <name evidence="2" type="ordered locus">syc2173_c</name>
</gene>
<dbReference type="Pfam" id="PF06094">
    <property type="entry name" value="GGACT"/>
    <property type="match status" value="1"/>
</dbReference>
<evidence type="ECO:0000313" key="2">
    <source>
        <dbReference type="EMBL" id="BAD80363.1"/>
    </source>
</evidence>
<dbReference type="GeneID" id="72430794"/>
<reference evidence="2 3" key="1">
    <citation type="journal article" date="2007" name="Photosyn. Res.">
        <title>Complete nucleotide sequence of the freshwater unicellular cyanobacterium Synechococcus elongatus PCC 6301 chromosome: gene content and organization.</title>
        <authorList>
            <person name="Sugita C."/>
            <person name="Ogata K."/>
            <person name="Shikata M."/>
            <person name="Jikuya H."/>
            <person name="Takano J."/>
            <person name="Furumichi M."/>
            <person name="Kanehisa M."/>
            <person name="Omata T."/>
            <person name="Sugiura M."/>
            <person name="Sugita M."/>
        </authorList>
    </citation>
    <scope>NUCLEOTIDE SEQUENCE [LARGE SCALE GENOMIC DNA]</scope>
    <source>
        <strain evidence="3">ATCC 27144 / PCC 6301 / SAUG 1402/1</strain>
    </source>
</reference>
<dbReference type="Proteomes" id="UP000001175">
    <property type="component" value="Chromosome"/>
</dbReference>
<accession>A0A0H3K4N1</accession>
<evidence type="ECO:0000259" key="1">
    <source>
        <dbReference type="Pfam" id="PF06094"/>
    </source>
</evidence>
<evidence type="ECO:0000313" key="3">
    <source>
        <dbReference type="Proteomes" id="UP000001175"/>
    </source>
</evidence>
<organism evidence="2 3">
    <name type="scientific">Synechococcus sp. (strain ATCC 27144 / PCC 6301 / SAUG 1402/1)</name>
    <name type="common">Anacystis nidulans</name>
    <dbReference type="NCBI Taxonomy" id="269084"/>
    <lineage>
        <taxon>Bacteria</taxon>
        <taxon>Bacillati</taxon>
        <taxon>Cyanobacteriota</taxon>
        <taxon>Cyanophyceae</taxon>
        <taxon>Synechococcales</taxon>
        <taxon>Synechococcaceae</taxon>
        <taxon>Synechococcus</taxon>
    </lineage>
</organism>
<name>A0A0H3K4N1_SYNP6</name>
<dbReference type="eggNOG" id="COG2105">
    <property type="taxonomic scope" value="Bacteria"/>
</dbReference>
<dbReference type="InterPro" id="IPR036568">
    <property type="entry name" value="GGCT-like_sf"/>
</dbReference>
<proteinExistence type="predicted"/>
<sequence>MPQQSSPAPLSVFVYGTLQPGQHYYQVLNLEPWLVAAVPAQVPGRVYALPAGYPALTEEEGWVRGVLLQLRSPDLLDRLDDLEGYAPNRDRSLNLYQRCWEPVYDLQQQPLGEAWLYRMAIAEVTRQGGIAVADGYWSAAIQAELWGQSL</sequence>
<dbReference type="CDD" id="cd06661">
    <property type="entry name" value="GGCT_like"/>
    <property type="match status" value="1"/>
</dbReference>
<dbReference type="InterPro" id="IPR009288">
    <property type="entry name" value="AIG2-like_dom"/>
</dbReference>
<dbReference type="RefSeq" id="WP_011244483.1">
    <property type="nucleotide sequence ID" value="NC_006576.1"/>
</dbReference>
<feature type="domain" description="Gamma-glutamylcyclotransferase AIG2-like" evidence="1">
    <location>
        <begin position="12"/>
        <end position="138"/>
    </location>
</feature>
<protein>
    <recommendedName>
        <fullName evidence="1">Gamma-glutamylcyclotransferase AIG2-like domain-containing protein</fullName>
    </recommendedName>
</protein>
<dbReference type="AlphaFoldDB" id="A0A0H3K4N1"/>
<dbReference type="SUPFAM" id="SSF110857">
    <property type="entry name" value="Gamma-glutamyl cyclotransferase-like"/>
    <property type="match status" value="1"/>
</dbReference>
<dbReference type="InterPro" id="IPR013024">
    <property type="entry name" value="GGCT-like"/>
</dbReference>
<dbReference type="Gene3D" id="3.10.490.10">
    <property type="entry name" value="Gamma-glutamyl cyclotransferase-like"/>
    <property type="match status" value="1"/>
</dbReference>
<dbReference type="EMBL" id="AP008231">
    <property type="protein sequence ID" value="BAD80363.1"/>
    <property type="molecule type" value="Genomic_DNA"/>
</dbReference>